<dbReference type="EMBL" id="PNGJ01000001">
    <property type="protein sequence ID" value="PMC25506.1"/>
    <property type="molecule type" value="Genomic_DNA"/>
</dbReference>
<keyword evidence="1" id="KW-0472">Membrane</keyword>
<sequence length="118" mass="13997">MVWKNEFQLLSYFCRIKQNMNHQIRTTMEKNILLSESTPSARISYQHVIGKLLMPIELLRRYYAKVMEREVNTRQTLLLLNAQLAFVMTVFPIEAPFAVRVVCCLWLLNALWKCKQAF</sequence>
<evidence type="ECO:0000313" key="3">
    <source>
        <dbReference type="Proteomes" id="UP000235564"/>
    </source>
</evidence>
<accession>A0A2N6QTX7</accession>
<dbReference type="Proteomes" id="UP000235564">
    <property type="component" value="Unassembled WGS sequence"/>
</dbReference>
<evidence type="ECO:0000256" key="1">
    <source>
        <dbReference type="SAM" id="Phobius"/>
    </source>
</evidence>
<gene>
    <name evidence="2" type="ORF">CJ231_01635</name>
</gene>
<reference evidence="2 3" key="1">
    <citation type="submission" date="2017-09" db="EMBL/GenBank/DDBJ databases">
        <title>Bacterial strain isolated from the female urinary microbiota.</title>
        <authorList>
            <person name="Thomas-White K."/>
            <person name="Kumar N."/>
            <person name="Forster S."/>
            <person name="Putonti C."/>
            <person name="Lawley T."/>
            <person name="Wolfe A.J."/>
        </authorList>
    </citation>
    <scope>NUCLEOTIDE SEQUENCE [LARGE SCALE GENOMIC DNA]</scope>
    <source>
        <strain evidence="2 3">UMB0536</strain>
    </source>
</reference>
<keyword evidence="1" id="KW-1133">Transmembrane helix</keyword>
<evidence type="ECO:0000313" key="2">
    <source>
        <dbReference type="EMBL" id="PMC25506.1"/>
    </source>
</evidence>
<feature type="transmembrane region" description="Helical" evidence="1">
    <location>
        <begin position="84"/>
        <end position="108"/>
    </location>
</feature>
<proteinExistence type="predicted"/>
<keyword evidence="1" id="KW-0812">Transmembrane</keyword>
<protein>
    <submittedName>
        <fullName evidence="2">ATP-binding protein</fullName>
    </submittedName>
</protein>
<organism evidence="2 3">
    <name type="scientific">Hoylesella buccalis</name>
    <dbReference type="NCBI Taxonomy" id="28127"/>
    <lineage>
        <taxon>Bacteria</taxon>
        <taxon>Pseudomonadati</taxon>
        <taxon>Bacteroidota</taxon>
        <taxon>Bacteroidia</taxon>
        <taxon>Bacteroidales</taxon>
        <taxon>Prevotellaceae</taxon>
        <taxon>Hoylesella</taxon>
    </lineage>
</organism>
<dbReference type="GO" id="GO:0005524">
    <property type="term" value="F:ATP binding"/>
    <property type="evidence" value="ECO:0007669"/>
    <property type="project" value="UniProtKB-KW"/>
</dbReference>
<comment type="caution">
    <text evidence="2">The sequence shown here is derived from an EMBL/GenBank/DDBJ whole genome shotgun (WGS) entry which is preliminary data.</text>
</comment>
<dbReference type="AlphaFoldDB" id="A0A2N6QTX7"/>
<keyword evidence="2" id="KW-0547">Nucleotide-binding</keyword>
<name>A0A2N6QTX7_9BACT</name>
<keyword evidence="2" id="KW-0067">ATP-binding</keyword>